<accession>A0A239E9S9</accession>
<evidence type="ECO:0000256" key="1">
    <source>
        <dbReference type="SAM" id="MobiDB-lite"/>
    </source>
</evidence>
<reference evidence="2 3" key="1">
    <citation type="submission" date="2017-06" db="EMBL/GenBank/DDBJ databases">
        <authorList>
            <person name="Kim H.J."/>
            <person name="Triplett B.A."/>
        </authorList>
    </citation>
    <scope>NUCLEOTIDE SEQUENCE [LARGE SCALE GENOMIC DNA]</scope>
    <source>
        <strain evidence="2 3">CGMCC 4.1858</strain>
    </source>
</reference>
<proteinExistence type="predicted"/>
<gene>
    <name evidence="2" type="ORF">SAMN05216252_105378</name>
</gene>
<name>A0A239E9S9_9ACTN</name>
<organism evidence="2 3">
    <name type="scientific">Actinacidiphila glaucinigra</name>
    <dbReference type="NCBI Taxonomy" id="235986"/>
    <lineage>
        <taxon>Bacteria</taxon>
        <taxon>Bacillati</taxon>
        <taxon>Actinomycetota</taxon>
        <taxon>Actinomycetes</taxon>
        <taxon>Kitasatosporales</taxon>
        <taxon>Streptomycetaceae</taxon>
        <taxon>Actinacidiphila</taxon>
    </lineage>
</organism>
<sequence length="285" mass="31473">MRDDAVRVRVSTQRDSEGIDLSWRHQILSEIDQRSGRPGRGRARTAGGVGGCGAGGWVRVRLAPFGRKAAGCGREGGDGALAALCGWWVAGVRALERSRVRWPGSRCRPRVQMAASTPTPGGGRARRNRRLRLIRGAVGWWAGDRARFRRHVRWNRARCRGSTRRRRLRRARHPRTVGVATGHLYPRTATRPVADEQPAALRSLNPHHTPTRGPHTGRPAPPSPSAARRFAPEGRETAGKPNHRHLPSDAWCGPCPQVAVAAAAARPAWRPEKRQPPRNVPSRER</sequence>
<evidence type="ECO:0000313" key="3">
    <source>
        <dbReference type="Proteomes" id="UP000198280"/>
    </source>
</evidence>
<dbReference type="Proteomes" id="UP000198280">
    <property type="component" value="Unassembled WGS sequence"/>
</dbReference>
<feature type="compositionally biased region" description="Low complexity" evidence="1">
    <location>
        <begin position="258"/>
        <end position="268"/>
    </location>
</feature>
<feature type="region of interest" description="Disordered" evidence="1">
    <location>
        <begin position="203"/>
        <end position="285"/>
    </location>
</feature>
<evidence type="ECO:0000313" key="2">
    <source>
        <dbReference type="EMBL" id="SNS41038.1"/>
    </source>
</evidence>
<protein>
    <submittedName>
        <fullName evidence="2">Uncharacterized protein</fullName>
    </submittedName>
</protein>
<keyword evidence="3" id="KW-1185">Reference proteome</keyword>
<dbReference type="EMBL" id="FZOF01000005">
    <property type="protein sequence ID" value="SNS41038.1"/>
    <property type="molecule type" value="Genomic_DNA"/>
</dbReference>
<feature type="compositionally biased region" description="Basic and acidic residues" evidence="1">
    <location>
        <begin position="269"/>
        <end position="285"/>
    </location>
</feature>
<dbReference type="AlphaFoldDB" id="A0A239E9S9"/>